<dbReference type="SMART" id="SM00220">
    <property type="entry name" value="S_TKc"/>
    <property type="match status" value="1"/>
</dbReference>
<evidence type="ECO:0000259" key="2">
    <source>
        <dbReference type="PROSITE" id="PS50011"/>
    </source>
</evidence>
<keyword evidence="3" id="KW-0418">Kinase</keyword>
<dbReference type="InterPro" id="IPR051681">
    <property type="entry name" value="Ser/Thr_Kinases-Pseudokinases"/>
</dbReference>
<organism evidence="3 4">
    <name type="scientific">Lasiosphaeria miniovina</name>
    <dbReference type="NCBI Taxonomy" id="1954250"/>
    <lineage>
        <taxon>Eukaryota</taxon>
        <taxon>Fungi</taxon>
        <taxon>Dikarya</taxon>
        <taxon>Ascomycota</taxon>
        <taxon>Pezizomycotina</taxon>
        <taxon>Sordariomycetes</taxon>
        <taxon>Sordariomycetidae</taxon>
        <taxon>Sordariales</taxon>
        <taxon>Lasiosphaeriaceae</taxon>
        <taxon>Lasiosphaeria</taxon>
    </lineage>
</organism>
<dbReference type="AlphaFoldDB" id="A0AA40BF72"/>
<dbReference type="GeneID" id="85322345"/>
<name>A0AA40BF72_9PEZI</name>
<dbReference type="PROSITE" id="PS50011">
    <property type="entry name" value="PROTEIN_KINASE_DOM"/>
    <property type="match status" value="1"/>
</dbReference>
<evidence type="ECO:0000256" key="1">
    <source>
        <dbReference type="SAM" id="MobiDB-lite"/>
    </source>
</evidence>
<reference evidence="3" key="1">
    <citation type="submission" date="2023-06" db="EMBL/GenBank/DDBJ databases">
        <title>Genome-scale phylogeny and comparative genomics of the fungal order Sordariales.</title>
        <authorList>
            <consortium name="Lawrence Berkeley National Laboratory"/>
            <person name="Hensen N."/>
            <person name="Bonometti L."/>
            <person name="Westerberg I."/>
            <person name="Brannstrom I.O."/>
            <person name="Guillou S."/>
            <person name="Cros-Aarteil S."/>
            <person name="Calhoun S."/>
            <person name="Haridas S."/>
            <person name="Kuo A."/>
            <person name="Mondo S."/>
            <person name="Pangilinan J."/>
            <person name="Riley R."/>
            <person name="LaButti K."/>
            <person name="Andreopoulos B."/>
            <person name="Lipzen A."/>
            <person name="Chen C."/>
            <person name="Yanf M."/>
            <person name="Daum C."/>
            <person name="Ng V."/>
            <person name="Clum A."/>
            <person name="Steindorff A."/>
            <person name="Ohm R."/>
            <person name="Martin F."/>
            <person name="Silar P."/>
            <person name="Natvig D."/>
            <person name="Lalanne C."/>
            <person name="Gautier V."/>
            <person name="Ament-velasquez S.L."/>
            <person name="Kruys A."/>
            <person name="Hutchinson M.I."/>
            <person name="Powell A.J."/>
            <person name="Barry K."/>
            <person name="Miller A.N."/>
            <person name="Grigoriev I.V."/>
            <person name="Debuchy R."/>
            <person name="Gladieux P."/>
            <person name="Thoren M.H."/>
            <person name="Johannesson H."/>
        </authorList>
    </citation>
    <scope>NUCLEOTIDE SEQUENCE</scope>
    <source>
        <strain evidence="3">SMH2392-1A</strain>
    </source>
</reference>
<feature type="domain" description="Protein kinase" evidence="2">
    <location>
        <begin position="59"/>
        <end position="376"/>
    </location>
</feature>
<gene>
    <name evidence="3" type="ORF">B0T26DRAFT_669577</name>
</gene>
<accession>A0AA40BF72</accession>
<dbReference type="InterPro" id="IPR011009">
    <property type="entry name" value="Kinase-like_dom_sf"/>
</dbReference>
<dbReference type="InterPro" id="IPR000719">
    <property type="entry name" value="Prot_kinase_dom"/>
</dbReference>
<dbReference type="RefSeq" id="XP_060302017.1">
    <property type="nucleotide sequence ID" value="XM_060439075.1"/>
</dbReference>
<dbReference type="EMBL" id="JAUIRO010000001">
    <property type="protein sequence ID" value="KAK0733140.1"/>
    <property type="molecule type" value="Genomic_DNA"/>
</dbReference>
<keyword evidence="4" id="KW-1185">Reference proteome</keyword>
<keyword evidence="3" id="KW-0808">Transferase</keyword>
<dbReference type="GO" id="GO:0004674">
    <property type="term" value="F:protein serine/threonine kinase activity"/>
    <property type="evidence" value="ECO:0007669"/>
    <property type="project" value="TreeGrafter"/>
</dbReference>
<sequence length="688" mass="75811">MDSSSATPVGGPEQAWFRDGPAVEPAKSDRSNSDYVPLLVSHLESIPVLGNLHPYFMDQAFEGELGVGGFFDVQKKTIKHDDKPRVVAIKRLKPTFSPANPVAGYAADPRALRTMLREIQVMETMKDSPFILELLDVGSWPDSAFHSTPFLVVELATGGTLTKFLGISKANATDDLPAHAASGYHDHGYALRKSLLIDVASGLHVLHQNAIFHTDLKPDNILVFSTGNHNESYHAKISDFGSSIIRNASTPDNRILFGRDSGETDGYKAPELYAMSSSDLLNLRDPELRKLDIFSFGVVLIETISSCRITGLPFGERKVTADSVASLSFLRGYIGEEEWNETVLRALEACLSDSSSRCDNLPDILALLGQDSQESFTTAPSLEGVFTSKTLAFLDQGSKMMINSGGNIDMPSLFKIIIWLTSPPRAVTDYDLLISAAIIFGKEQSTDHLELICELLDEFGVSLNFHIESLGEENLVSPLMLASYFGNTDAVRILTGAHRERSCMSRFKSDNDVDEICSILADGVTPEDMRFDIPPLEAFAIRCWGSMQPSIWEFFLSIVDEDPEIRTKMGVAFRESITSVFFSLFQTVHMVLHGPKYTERLIWQLRQGMEFFIDVDDPNFIAHLLTPMFSIPEPHLQVAVIEACKDLATSAEAAPYDTETLKAIMFTFNSKAAAQNLSVGHSLGGRGQ</sequence>
<dbReference type="PANTHER" id="PTHR44329">
    <property type="entry name" value="SERINE/THREONINE-PROTEIN KINASE TNNI3K-RELATED"/>
    <property type="match status" value="1"/>
</dbReference>
<dbReference type="Proteomes" id="UP001172101">
    <property type="component" value="Unassembled WGS sequence"/>
</dbReference>
<feature type="region of interest" description="Disordered" evidence="1">
    <location>
        <begin position="1"/>
        <end position="31"/>
    </location>
</feature>
<dbReference type="Gene3D" id="1.10.510.10">
    <property type="entry name" value="Transferase(Phosphotransferase) domain 1"/>
    <property type="match status" value="1"/>
</dbReference>
<evidence type="ECO:0000313" key="3">
    <source>
        <dbReference type="EMBL" id="KAK0733140.1"/>
    </source>
</evidence>
<dbReference type="PANTHER" id="PTHR44329:SF214">
    <property type="entry name" value="PROTEIN KINASE DOMAIN-CONTAINING PROTEIN"/>
    <property type="match status" value="1"/>
</dbReference>
<dbReference type="GO" id="GO:0005524">
    <property type="term" value="F:ATP binding"/>
    <property type="evidence" value="ECO:0007669"/>
    <property type="project" value="InterPro"/>
</dbReference>
<evidence type="ECO:0000313" key="4">
    <source>
        <dbReference type="Proteomes" id="UP001172101"/>
    </source>
</evidence>
<comment type="caution">
    <text evidence="3">The sequence shown here is derived from an EMBL/GenBank/DDBJ whole genome shotgun (WGS) entry which is preliminary data.</text>
</comment>
<dbReference type="SUPFAM" id="SSF56112">
    <property type="entry name" value="Protein kinase-like (PK-like)"/>
    <property type="match status" value="1"/>
</dbReference>
<dbReference type="InterPro" id="IPR008271">
    <property type="entry name" value="Ser/Thr_kinase_AS"/>
</dbReference>
<protein>
    <submittedName>
        <fullName evidence="3">Kinase-like domain-containing protein</fullName>
    </submittedName>
</protein>
<proteinExistence type="predicted"/>
<dbReference type="PROSITE" id="PS00108">
    <property type="entry name" value="PROTEIN_KINASE_ST"/>
    <property type="match status" value="1"/>
</dbReference>
<dbReference type="CDD" id="cd00180">
    <property type="entry name" value="PKc"/>
    <property type="match status" value="1"/>
</dbReference>
<dbReference type="Pfam" id="PF00069">
    <property type="entry name" value="Pkinase"/>
    <property type="match status" value="1"/>
</dbReference>